<feature type="transmembrane region" description="Helical" evidence="2">
    <location>
        <begin position="215"/>
        <end position="234"/>
    </location>
</feature>
<dbReference type="RefSeq" id="XP_069230833.1">
    <property type="nucleotide sequence ID" value="XM_069372286.1"/>
</dbReference>
<proteinExistence type="predicted"/>
<feature type="region of interest" description="Disordered" evidence="1">
    <location>
        <begin position="334"/>
        <end position="374"/>
    </location>
</feature>
<feature type="compositionally biased region" description="Basic and acidic residues" evidence="1">
    <location>
        <begin position="334"/>
        <end position="344"/>
    </location>
</feature>
<reference evidence="3 4" key="1">
    <citation type="journal article" date="2020" name="Microbiol. Resour. Announc.">
        <title>Draft Genome Sequence of a Cladosporium Species Isolated from the Mesophotic Ascidian Didemnum maculosum.</title>
        <authorList>
            <person name="Gioti A."/>
            <person name="Siaperas R."/>
            <person name="Nikolaivits E."/>
            <person name="Le Goff G."/>
            <person name="Ouazzani J."/>
            <person name="Kotoulas G."/>
            <person name="Topakas E."/>
        </authorList>
    </citation>
    <scope>NUCLEOTIDE SEQUENCE [LARGE SCALE GENOMIC DNA]</scope>
    <source>
        <strain evidence="3 4">TM138-S3</strain>
    </source>
</reference>
<dbReference type="EMBL" id="JAAQHG020000009">
    <property type="protein sequence ID" value="KAL1587728.1"/>
    <property type="molecule type" value="Genomic_DNA"/>
</dbReference>
<feature type="transmembrane region" description="Helical" evidence="2">
    <location>
        <begin position="273"/>
        <end position="295"/>
    </location>
</feature>
<evidence type="ECO:0000256" key="2">
    <source>
        <dbReference type="SAM" id="Phobius"/>
    </source>
</evidence>
<dbReference type="PANTHER" id="PTHR31145:SF8">
    <property type="entry name" value="INTEGRAL MEMBRANE PROTEIN (AFU_ORTHOLOGUE AFUA_2G17475)"/>
    <property type="match status" value="1"/>
</dbReference>
<evidence type="ECO:0008006" key="5">
    <source>
        <dbReference type="Google" id="ProtNLM"/>
    </source>
</evidence>
<dbReference type="AlphaFoldDB" id="A0AB34KSK1"/>
<dbReference type="GO" id="GO:0016020">
    <property type="term" value="C:membrane"/>
    <property type="evidence" value="ECO:0007669"/>
    <property type="project" value="TreeGrafter"/>
</dbReference>
<keyword evidence="2" id="KW-1133">Transmembrane helix</keyword>
<evidence type="ECO:0000313" key="3">
    <source>
        <dbReference type="EMBL" id="KAL1587728.1"/>
    </source>
</evidence>
<feature type="transmembrane region" description="Helical" evidence="2">
    <location>
        <begin position="133"/>
        <end position="153"/>
    </location>
</feature>
<dbReference type="GeneID" id="96005124"/>
<dbReference type="PANTHER" id="PTHR31145">
    <property type="entry name" value="INTEGRAL MEMBRANE PROTEIN (AFU_ORTHOLOGUE AFUA_7G01610)"/>
    <property type="match status" value="1"/>
</dbReference>
<dbReference type="Proteomes" id="UP000803884">
    <property type="component" value="Unassembled WGS sequence"/>
</dbReference>
<protein>
    <recommendedName>
        <fullName evidence="5">TRP C-terminal domain-containing protein</fullName>
    </recommendedName>
</protein>
<keyword evidence="4" id="KW-1185">Reference proteome</keyword>
<feature type="transmembrane region" description="Helical" evidence="2">
    <location>
        <begin position="103"/>
        <end position="121"/>
    </location>
</feature>
<accession>A0AB34KSK1</accession>
<keyword evidence="2" id="KW-0472">Membrane</keyword>
<feature type="transmembrane region" description="Helical" evidence="2">
    <location>
        <begin position="239"/>
        <end position="261"/>
    </location>
</feature>
<dbReference type="GO" id="GO:0055085">
    <property type="term" value="P:transmembrane transport"/>
    <property type="evidence" value="ECO:0007669"/>
    <property type="project" value="TreeGrafter"/>
</dbReference>
<feature type="compositionally biased region" description="Polar residues" evidence="1">
    <location>
        <begin position="345"/>
        <end position="364"/>
    </location>
</feature>
<organism evidence="3 4">
    <name type="scientific">Cladosporium halotolerans</name>
    <dbReference type="NCBI Taxonomy" id="1052096"/>
    <lineage>
        <taxon>Eukaryota</taxon>
        <taxon>Fungi</taxon>
        <taxon>Dikarya</taxon>
        <taxon>Ascomycota</taxon>
        <taxon>Pezizomycotina</taxon>
        <taxon>Dothideomycetes</taxon>
        <taxon>Dothideomycetidae</taxon>
        <taxon>Cladosporiales</taxon>
        <taxon>Cladosporiaceae</taxon>
        <taxon>Cladosporium</taxon>
    </lineage>
</organism>
<name>A0AB34KSK1_9PEZI</name>
<dbReference type="InterPro" id="IPR040241">
    <property type="entry name" value="TRP_Flc/Pkd2-like"/>
</dbReference>
<sequence>MGTREESLVYPITSNLGPVSALSTFDFRLELESNVSPGARVCLQGEFTPAMADTTSKALTWVTRALLISVVDGIYSINGTFGGTTGLEHMHQIVGAPKTADTWLNMVVAILVVSCAAALFLELLSAAEFLPAYNTASATLLIISTILAFVWLFRRMPPQRAGLLIFDTPKWYQQQYGHTAQPGDPRAEKMFVTTIVVMTFVRGAAIGGLQISGPVQLSILAASELFFLILIRWLRIYPIFSMGTFAPAVRLAATLLMIIFVRGASSLSARSAVGYAIISLHALMVVLGFIVPAIYQLSKICFRMFQDRRLAREYCATGSAGAAPIVPLSVLPQRSDRRDDRKTETSSLSQNILSPSNSQNNSEGTRPKQHEYQGLKTSDSVSDYIISSVGERQYRRQPFVLSWR</sequence>
<keyword evidence="2" id="KW-0812">Transmembrane</keyword>
<gene>
    <name evidence="3" type="ORF">WHR41_03680</name>
</gene>
<feature type="transmembrane region" description="Helical" evidence="2">
    <location>
        <begin position="190"/>
        <end position="209"/>
    </location>
</feature>
<evidence type="ECO:0000256" key="1">
    <source>
        <dbReference type="SAM" id="MobiDB-lite"/>
    </source>
</evidence>
<evidence type="ECO:0000313" key="4">
    <source>
        <dbReference type="Proteomes" id="UP000803884"/>
    </source>
</evidence>
<comment type="caution">
    <text evidence="3">The sequence shown here is derived from an EMBL/GenBank/DDBJ whole genome shotgun (WGS) entry which is preliminary data.</text>
</comment>